<protein>
    <submittedName>
        <fullName evidence="2">Ribonuclease P protein subunit p40</fullName>
    </submittedName>
</protein>
<reference evidence="2 3" key="1">
    <citation type="submission" date="2019-04" db="EMBL/GenBank/DDBJ databases">
        <title>Draft genome of the big-headed turtle Platysternon megacephalum.</title>
        <authorList>
            <person name="Gong S."/>
        </authorList>
    </citation>
    <scope>NUCLEOTIDE SEQUENCE [LARGE SCALE GENOMIC DNA]</scope>
    <source>
        <strain evidence="2">DO16091913</strain>
        <tissue evidence="2">Muscle</tissue>
    </source>
</reference>
<dbReference type="EMBL" id="QXTE01000049">
    <property type="protein sequence ID" value="TFK09753.1"/>
    <property type="molecule type" value="Genomic_DNA"/>
</dbReference>
<feature type="compositionally biased region" description="Low complexity" evidence="1">
    <location>
        <begin position="79"/>
        <end position="90"/>
    </location>
</feature>
<keyword evidence="3" id="KW-1185">Reference proteome</keyword>
<organism evidence="2 3">
    <name type="scientific">Platysternon megacephalum</name>
    <name type="common">big-headed turtle</name>
    <dbReference type="NCBI Taxonomy" id="55544"/>
    <lineage>
        <taxon>Eukaryota</taxon>
        <taxon>Metazoa</taxon>
        <taxon>Chordata</taxon>
        <taxon>Craniata</taxon>
        <taxon>Vertebrata</taxon>
        <taxon>Euteleostomi</taxon>
        <taxon>Archelosauria</taxon>
        <taxon>Testudinata</taxon>
        <taxon>Testudines</taxon>
        <taxon>Cryptodira</taxon>
        <taxon>Durocryptodira</taxon>
        <taxon>Testudinoidea</taxon>
        <taxon>Platysternidae</taxon>
        <taxon>Platysternon</taxon>
    </lineage>
</organism>
<feature type="compositionally biased region" description="Basic and acidic residues" evidence="1">
    <location>
        <begin position="1"/>
        <end position="12"/>
    </location>
</feature>
<evidence type="ECO:0000256" key="1">
    <source>
        <dbReference type="SAM" id="MobiDB-lite"/>
    </source>
</evidence>
<feature type="region of interest" description="Disordered" evidence="1">
    <location>
        <begin position="1"/>
        <end position="22"/>
    </location>
</feature>
<sequence>MGRTWSEREPRTRGSGTEAAAPGCAEGLRNWEGCRRHTRQVRCSMQRPPLRRQLCSLLPAAREARSRAGVQSAPPPHWLGLPPTLPPIGGNAERTGIARSARRDCGRLALPPSRCARGRGGGRSGANGRAGWGRDPGGLSQARSRQVGKQAPRLVVRLGGRGGVGRGVVRGATLKGVSHGR</sequence>
<evidence type="ECO:0000313" key="3">
    <source>
        <dbReference type="Proteomes" id="UP000297703"/>
    </source>
</evidence>
<reference evidence="2 3" key="2">
    <citation type="submission" date="2019-04" db="EMBL/GenBank/DDBJ databases">
        <title>The genome sequence of big-headed turtle.</title>
        <authorList>
            <person name="Gong S."/>
        </authorList>
    </citation>
    <scope>NUCLEOTIDE SEQUENCE [LARGE SCALE GENOMIC DNA]</scope>
    <source>
        <strain evidence="2">DO16091913</strain>
        <tissue evidence="2">Muscle</tissue>
    </source>
</reference>
<gene>
    <name evidence="2" type="ORF">DR999_PMT07144</name>
</gene>
<proteinExistence type="predicted"/>
<dbReference type="AlphaFoldDB" id="A0A4D9ENM5"/>
<feature type="region of interest" description="Disordered" evidence="1">
    <location>
        <begin position="70"/>
        <end position="92"/>
    </location>
</feature>
<feature type="compositionally biased region" description="Gly residues" evidence="1">
    <location>
        <begin position="118"/>
        <end position="136"/>
    </location>
</feature>
<accession>A0A4D9ENM5</accession>
<name>A0A4D9ENM5_9SAUR</name>
<dbReference type="Proteomes" id="UP000297703">
    <property type="component" value="Unassembled WGS sequence"/>
</dbReference>
<feature type="region of interest" description="Disordered" evidence="1">
    <location>
        <begin position="109"/>
        <end position="149"/>
    </location>
</feature>
<comment type="caution">
    <text evidence="2">The sequence shown here is derived from an EMBL/GenBank/DDBJ whole genome shotgun (WGS) entry which is preliminary data.</text>
</comment>
<evidence type="ECO:0000313" key="2">
    <source>
        <dbReference type="EMBL" id="TFK09753.1"/>
    </source>
</evidence>